<evidence type="ECO:0000256" key="2">
    <source>
        <dbReference type="SAM" id="Phobius"/>
    </source>
</evidence>
<sequence length="426" mass="46791">MITTECGYKVLLCIYLMFRGVRQYLTLKVVMLPYAVGYMLHFILGHFVPIEDNERAEGCNVVSSLFSDLGRFLCFVLVVSISMKVDNASSVMYDWEAAFWPCWGLEGVIALVVLLVLPACVLSTMVDRRKLMMLTWVVLAGLGLGAVSFVSMYNIAFILDNKTCSTPPYTPSTASGPTECSQRLQLSIWPWLIFLPSFGIVTTLAKRPLSLALHDAWYQPGRGPEVYPPSIVQRDLPAPRVLFRVTATYYSRHWEAALEAETPPATGSAVASIARISLDPSASILSARGANYEEIVESEQLCFICYDQVPQAVLLECGHAGMCVSCALQLLERRASQATCAICRNPISNVVRLRADMSLPSSLFARPRQSGASSRSQSAALLEAGNLGAGSSEREVWPAAAKRAAVVVEVVHRQTAGRWWIPSLLR</sequence>
<dbReference type="Gene3D" id="3.30.40.10">
    <property type="entry name" value="Zinc/RING finger domain, C3HC4 (zinc finger)"/>
    <property type="match status" value="1"/>
</dbReference>
<dbReference type="Proteomes" id="UP000604046">
    <property type="component" value="Unassembled WGS sequence"/>
</dbReference>
<evidence type="ECO:0000259" key="3">
    <source>
        <dbReference type="PROSITE" id="PS50089"/>
    </source>
</evidence>
<gene>
    <name evidence="4" type="ORF">SNAT2548_LOCUS24319</name>
</gene>
<keyword evidence="1" id="KW-0479">Metal-binding</keyword>
<feature type="transmembrane region" description="Helical" evidence="2">
    <location>
        <begin position="134"/>
        <end position="159"/>
    </location>
</feature>
<protein>
    <recommendedName>
        <fullName evidence="3">RING-type domain-containing protein</fullName>
    </recommendedName>
</protein>
<evidence type="ECO:0000313" key="4">
    <source>
        <dbReference type="EMBL" id="CAE7446308.1"/>
    </source>
</evidence>
<comment type="caution">
    <text evidence="4">The sequence shown here is derived from an EMBL/GenBank/DDBJ whole genome shotgun (WGS) entry which is preliminary data.</text>
</comment>
<feature type="domain" description="RING-type" evidence="3">
    <location>
        <begin position="302"/>
        <end position="344"/>
    </location>
</feature>
<dbReference type="PROSITE" id="PS50089">
    <property type="entry name" value="ZF_RING_2"/>
    <property type="match status" value="1"/>
</dbReference>
<reference evidence="4" key="1">
    <citation type="submission" date="2021-02" db="EMBL/GenBank/DDBJ databases">
        <authorList>
            <person name="Dougan E. K."/>
            <person name="Rhodes N."/>
            <person name="Thang M."/>
            <person name="Chan C."/>
        </authorList>
    </citation>
    <scope>NUCLEOTIDE SEQUENCE</scope>
</reference>
<dbReference type="OrthoDB" id="312892at2759"/>
<dbReference type="InterPro" id="IPR001841">
    <property type="entry name" value="Znf_RING"/>
</dbReference>
<keyword evidence="2" id="KW-0472">Membrane</keyword>
<keyword evidence="1" id="KW-0863">Zinc-finger</keyword>
<evidence type="ECO:0000313" key="5">
    <source>
        <dbReference type="Proteomes" id="UP000604046"/>
    </source>
</evidence>
<dbReference type="AlphaFoldDB" id="A0A812RMB9"/>
<proteinExistence type="predicted"/>
<keyword evidence="5" id="KW-1185">Reference proteome</keyword>
<accession>A0A812RMB9</accession>
<feature type="transmembrane region" description="Helical" evidence="2">
    <location>
        <begin position="103"/>
        <end position="122"/>
    </location>
</feature>
<dbReference type="EMBL" id="CAJNDS010002355">
    <property type="protein sequence ID" value="CAE7446308.1"/>
    <property type="molecule type" value="Genomic_DNA"/>
</dbReference>
<keyword evidence="2" id="KW-0812">Transmembrane</keyword>
<evidence type="ECO:0000256" key="1">
    <source>
        <dbReference type="PROSITE-ProRule" id="PRU00175"/>
    </source>
</evidence>
<dbReference type="PANTHER" id="PTHR12109:SF5">
    <property type="entry name" value="RING-TYPE DOMAIN-CONTAINING PROTEIN"/>
    <property type="match status" value="1"/>
</dbReference>
<organism evidence="4 5">
    <name type="scientific">Symbiodinium natans</name>
    <dbReference type="NCBI Taxonomy" id="878477"/>
    <lineage>
        <taxon>Eukaryota</taxon>
        <taxon>Sar</taxon>
        <taxon>Alveolata</taxon>
        <taxon>Dinophyceae</taxon>
        <taxon>Suessiales</taxon>
        <taxon>Symbiodiniaceae</taxon>
        <taxon>Symbiodinium</taxon>
    </lineage>
</organism>
<name>A0A812RMB9_9DINO</name>
<dbReference type="Pfam" id="PF13920">
    <property type="entry name" value="zf-C3HC4_3"/>
    <property type="match status" value="1"/>
</dbReference>
<dbReference type="InterPro" id="IPR047126">
    <property type="entry name" value="RNF141-like"/>
</dbReference>
<dbReference type="InterPro" id="IPR013083">
    <property type="entry name" value="Znf_RING/FYVE/PHD"/>
</dbReference>
<dbReference type="SUPFAM" id="SSF57850">
    <property type="entry name" value="RING/U-box"/>
    <property type="match status" value="1"/>
</dbReference>
<feature type="transmembrane region" description="Helical" evidence="2">
    <location>
        <begin position="25"/>
        <end position="48"/>
    </location>
</feature>
<dbReference type="GO" id="GO:0008270">
    <property type="term" value="F:zinc ion binding"/>
    <property type="evidence" value="ECO:0007669"/>
    <property type="project" value="UniProtKB-KW"/>
</dbReference>
<keyword evidence="1" id="KW-0862">Zinc</keyword>
<dbReference type="SMART" id="SM00184">
    <property type="entry name" value="RING"/>
    <property type="match status" value="1"/>
</dbReference>
<keyword evidence="2" id="KW-1133">Transmembrane helix</keyword>
<dbReference type="PANTHER" id="PTHR12109">
    <property type="entry name" value="RING FINGER PROTEIN 141-RELATED"/>
    <property type="match status" value="1"/>
</dbReference>